<sequence>MEKVDGGAALAQLRNVCDMAFTKAQLRALGADESQASQHSLRFVQNLERSCEPKRKLGKLAESPNSADDDDDDASSSLSPSSSSLTSSSSNESHSKSASLSTENATSPLRRDPETNESRASSSSSDIAGDQVQPAEGNGADELDAK</sequence>
<name>A0A7J7ID75_9RHOD</name>
<evidence type="ECO:0000313" key="2">
    <source>
        <dbReference type="EMBL" id="KAF6000680.1"/>
    </source>
</evidence>
<protein>
    <submittedName>
        <fullName evidence="2">Uncharacterized protein</fullName>
    </submittedName>
</protein>
<gene>
    <name evidence="2" type="ORF">F1559_001166</name>
</gene>
<comment type="caution">
    <text evidence="2">The sequence shown here is derived from an EMBL/GenBank/DDBJ whole genome shotgun (WGS) entry which is preliminary data.</text>
</comment>
<evidence type="ECO:0000256" key="1">
    <source>
        <dbReference type="SAM" id="MobiDB-lite"/>
    </source>
</evidence>
<accession>A0A7J7ID75</accession>
<organism evidence="2 3">
    <name type="scientific">Cyanidiococcus yangmingshanensis</name>
    <dbReference type="NCBI Taxonomy" id="2690220"/>
    <lineage>
        <taxon>Eukaryota</taxon>
        <taxon>Rhodophyta</taxon>
        <taxon>Bangiophyceae</taxon>
        <taxon>Cyanidiales</taxon>
        <taxon>Cyanidiaceae</taxon>
        <taxon>Cyanidiococcus</taxon>
    </lineage>
</organism>
<dbReference type="AlphaFoldDB" id="A0A7J7ID75"/>
<feature type="compositionally biased region" description="Low complexity" evidence="1">
    <location>
        <begin position="75"/>
        <end position="101"/>
    </location>
</feature>
<reference evidence="2 3" key="1">
    <citation type="journal article" date="2020" name="J. Phycol.">
        <title>Comparative genome analysis reveals Cyanidiococcus gen. nov., a new extremophilic red algal genus sister to Cyanidioschyzon (Cyanidioschyzonaceae, Rhodophyta).</title>
        <authorList>
            <person name="Liu S.-L."/>
            <person name="Chiang Y.-R."/>
            <person name="Yoon H.S."/>
            <person name="Fu H.-Y."/>
        </authorList>
    </citation>
    <scope>NUCLEOTIDE SEQUENCE [LARGE SCALE GENOMIC DNA]</scope>
    <source>
        <strain evidence="2 3">THAL066</strain>
    </source>
</reference>
<evidence type="ECO:0000313" key="3">
    <source>
        <dbReference type="Proteomes" id="UP000530660"/>
    </source>
</evidence>
<proteinExistence type="predicted"/>
<dbReference type="Proteomes" id="UP000530660">
    <property type="component" value="Unassembled WGS sequence"/>
</dbReference>
<feature type="region of interest" description="Disordered" evidence="1">
    <location>
        <begin position="48"/>
        <end position="146"/>
    </location>
</feature>
<dbReference type="EMBL" id="VWRR01000018">
    <property type="protein sequence ID" value="KAF6000680.1"/>
    <property type="molecule type" value="Genomic_DNA"/>
</dbReference>
<keyword evidence="3" id="KW-1185">Reference proteome</keyword>